<accession>A0AAV4X7I4</accession>
<organism evidence="2 3">
    <name type="scientific">Caerostris darwini</name>
    <dbReference type="NCBI Taxonomy" id="1538125"/>
    <lineage>
        <taxon>Eukaryota</taxon>
        <taxon>Metazoa</taxon>
        <taxon>Ecdysozoa</taxon>
        <taxon>Arthropoda</taxon>
        <taxon>Chelicerata</taxon>
        <taxon>Arachnida</taxon>
        <taxon>Araneae</taxon>
        <taxon>Araneomorphae</taxon>
        <taxon>Entelegynae</taxon>
        <taxon>Araneoidea</taxon>
        <taxon>Araneidae</taxon>
        <taxon>Caerostris</taxon>
    </lineage>
</organism>
<comment type="caution">
    <text evidence="2">The sequence shown here is derived from an EMBL/GenBank/DDBJ whole genome shotgun (WGS) entry which is preliminary data.</text>
</comment>
<name>A0AAV4X7I4_9ARAC</name>
<dbReference type="AlphaFoldDB" id="A0AAV4X7I4"/>
<keyword evidence="3" id="KW-1185">Reference proteome</keyword>
<feature type="compositionally biased region" description="Polar residues" evidence="1">
    <location>
        <begin position="160"/>
        <end position="171"/>
    </location>
</feature>
<feature type="compositionally biased region" description="Basic and acidic residues" evidence="1">
    <location>
        <begin position="123"/>
        <end position="156"/>
    </location>
</feature>
<evidence type="ECO:0000313" key="3">
    <source>
        <dbReference type="Proteomes" id="UP001054837"/>
    </source>
</evidence>
<evidence type="ECO:0000313" key="2">
    <source>
        <dbReference type="EMBL" id="GIY90534.1"/>
    </source>
</evidence>
<evidence type="ECO:0000256" key="1">
    <source>
        <dbReference type="SAM" id="MobiDB-lite"/>
    </source>
</evidence>
<sequence length="202" mass="23822">MEFLQPEWMLGVLHVALLLWLYITRSIEFQNLRESHGEEMQLQHVRHSKRWSLNFAKERGRYLTCFCVFWDYYYLARLRTVPANCPLWGRRDHAGWSPDSTVLSGRVPVRHLLLLLGGRLEEDPGRPVHHDHQDPATECRRHQPVPDHHGHGDRVGHAQQGHQQVPQNSPEARQRERHRSEMMYLDADSTIFIFALEQLCKL</sequence>
<reference evidence="2 3" key="1">
    <citation type="submission" date="2021-06" db="EMBL/GenBank/DDBJ databases">
        <title>Caerostris darwini draft genome.</title>
        <authorList>
            <person name="Kono N."/>
            <person name="Arakawa K."/>
        </authorList>
    </citation>
    <scope>NUCLEOTIDE SEQUENCE [LARGE SCALE GENOMIC DNA]</scope>
</reference>
<evidence type="ECO:0008006" key="4">
    <source>
        <dbReference type="Google" id="ProtNLM"/>
    </source>
</evidence>
<gene>
    <name evidence="2" type="ORF">CDAR_562371</name>
</gene>
<dbReference type="Proteomes" id="UP001054837">
    <property type="component" value="Unassembled WGS sequence"/>
</dbReference>
<protein>
    <recommendedName>
        <fullName evidence="4">ATP synthase F0 subunit 8</fullName>
    </recommendedName>
</protein>
<proteinExistence type="predicted"/>
<feature type="region of interest" description="Disordered" evidence="1">
    <location>
        <begin position="123"/>
        <end position="177"/>
    </location>
</feature>
<dbReference type="EMBL" id="BPLQ01015714">
    <property type="protein sequence ID" value="GIY90534.1"/>
    <property type="molecule type" value="Genomic_DNA"/>
</dbReference>